<dbReference type="InterPro" id="IPR009288">
    <property type="entry name" value="AIG2-like_dom"/>
</dbReference>
<dbReference type="EMBL" id="CP021121">
    <property type="protein sequence ID" value="ARQ70715.1"/>
    <property type="molecule type" value="Genomic_DNA"/>
</dbReference>
<evidence type="ECO:0000259" key="3">
    <source>
        <dbReference type="PROSITE" id="PS51186"/>
    </source>
</evidence>
<gene>
    <name evidence="4" type="ORF">CAG99_19405</name>
</gene>
<feature type="domain" description="N-acetyltransferase" evidence="3">
    <location>
        <begin position="11"/>
        <end position="182"/>
    </location>
</feature>
<dbReference type="Pfam" id="PF06094">
    <property type="entry name" value="GGACT"/>
    <property type="match status" value="1"/>
</dbReference>
<dbReference type="Gene3D" id="3.40.630.30">
    <property type="match status" value="1"/>
</dbReference>
<evidence type="ECO:0000256" key="2">
    <source>
        <dbReference type="ARBA" id="ARBA00030602"/>
    </source>
</evidence>
<accession>A0A1W7D139</accession>
<keyword evidence="1" id="KW-0808">Transferase</keyword>
<dbReference type="PROSITE" id="PS51186">
    <property type="entry name" value="GNAT"/>
    <property type="match status" value="1"/>
</dbReference>
<dbReference type="InterPro" id="IPR000182">
    <property type="entry name" value="GNAT_dom"/>
</dbReference>
<proteinExistence type="predicted"/>
<dbReference type="GO" id="GO:0016747">
    <property type="term" value="F:acyltransferase activity, transferring groups other than amino-acyl groups"/>
    <property type="evidence" value="ECO:0007669"/>
    <property type="project" value="InterPro"/>
</dbReference>
<dbReference type="InterPro" id="IPR036568">
    <property type="entry name" value="GGCT-like_sf"/>
</dbReference>
<dbReference type="KEGG" id="smao:CAG99_19405"/>
<dbReference type="PANTHER" id="PTHR31544:SF2">
    <property type="entry name" value="AIG2-LIKE PROTEIN D"/>
    <property type="match status" value="1"/>
</dbReference>
<reference evidence="4 5" key="1">
    <citation type="submission" date="2017-05" db="EMBL/GenBank/DDBJ databases">
        <title>Complete genome sequence of Streptomyces sp. SCSIO 03032 revealed the diverse biosynthetic pathways for its bioactive secondary metabolites.</title>
        <authorList>
            <person name="Ma L."/>
            <person name="Zhu Y."/>
            <person name="Zhang W."/>
            <person name="Zhang G."/>
            <person name="Tian X."/>
            <person name="Zhang S."/>
            <person name="Zhang C."/>
        </authorList>
    </citation>
    <scope>NUCLEOTIDE SEQUENCE [LARGE SCALE GENOMIC DNA]</scope>
    <source>
        <strain evidence="4 5">SCSIO 03032</strain>
    </source>
</reference>
<dbReference type="Pfam" id="PF00583">
    <property type="entry name" value="Acetyltransf_1"/>
    <property type="match status" value="1"/>
</dbReference>
<sequence length="333" mass="37147">MGWRLQRYDGVSAETVADDLIDVYSRVYSVPPYRGDPFFSATAYAERLHDARAMPGFEAVTARQDDGTLIGYVHGVTLPTDRPWWTSLADRRPAALLAADRDIFWLRELMVLPDHTNRGLGRLLHHTINDGRREHHTALTCIAGNEPAHSAYQRWGYTITGPIRHHPTSPLYDAMYLSKQADTMNPATPGPIHTPSRNGRLTGTPATLFAYGTLQHPDVLHGLLGRIPPTTPATAPGWRAAPLRDRVYPGLVPDPTTTAPGLLITNLTPQDWRTLDDFEHPAYDLRPITLTNGLTAAAYIWTSPDTTLPGTWSLPAFQQHHATAYIRRFQRND</sequence>
<dbReference type="CDD" id="cd04301">
    <property type="entry name" value="NAT_SF"/>
    <property type="match status" value="1"/>
</dbReference>
<dbReference type="InterPro" id="IPR016181">
    <property type="entry name" value="Acyl_CoA_acyltransferase"/>
</dbReference>
<dbReference type="RefSeq" id="WP_086160558.1">
    <property type="nucleotide sequence ID" value="NZ_CP021121.1"/>
</dbReference>
<evidence type="ECO:0000313" key="5">
    <source>
        <dbReference type="Proteomes" id="UP000194218"/>
    </source>
</evidence>
<organism evidence="4 5">
    <name type="scientific">Streptomyces marincola</name>
    <dbReference type="NCBI Taxonomy" id="2878388"/>
    <lineage>
        <taxon>Bacteria</taxon>
        <taxon>Bacillati</taxon>
        <taxon>Actinomycetota</taxon>
        <taxon>Actinomycetes</taxon>
        <taxon>Kitasatosporales</taxon>
        <taxon>Streptomycetaceae</taxon>
        <taxon>Streptomyces</taxon>
    </lineage>
</organism>
<evidence type="ECO:0000313" key="4">
    <source>
        <dbReference type="EMBL" id="ARQ70715.1"/>
    </source>
</evidence>
<dbReference type="CDD" id="cd06661">
    <property type="entry name" value="GGCT_like"/>
    <property type="match status" value="1"/>
</dbReference>
<name>A0A1W7D139_9ACTN</name>
<dbReference type="SUPFAM" id="SSF110857">
    <property type="entry name" value="Gamma-glutamyl cyclotransferase-like"/>
    <property type="match status" value="1"/>
</dbReference>
<evidence type="ECO:0000256" key="1">
    <source>
        <dbReference type="ARBA" id="ARBA00022679"/>
    </source>
</evidence>
<dbReference type="AlphaFoldDB" id="A0A1W7D139"/>
<dbReference type="InterPro" id="IPR045038">
    <property type="entry name" value="AIG2-like"/>
</dbReference>
<keyword evidence="5" id="KW-1185">Reference proteome</keyword>
<dbReference type="SUPFAM" id="SSF55729">
    <property type="entry name" value="Acyl-CoA N-acyltransferases (Nat)"/>
    <property type="match status" value="1"/>
</dbReference>
<dbReference type="PANTHER" id="PTHR31544">
    <property type="entry name" value="AIG2-LIKE PROTEIN D"/>
    <property type="match status" value="1"/>
</dbReference>
<dbReference type="OrthoDB" id="4227186at2"/>
<protein>
    <recommendedName>
        <fullName evidence="2">Putative gamma-glutamylcyclotransferase</fullName>
    </recommendedName>
</protein>
<dbReference type="Proteomes" id="UP000194218">
    <property type="component" value="Chromosome"/>
</dbReference>
<dbReference type="InterPro" id="IPR013024">
    <property type="entry name" value="GGCT-like"/>
</dbReference>
<dbReference type="Gene3D" id="3.10.490.10">
    <property type="entry name" value="Gamma-glutamyl cyclotransferase-like"/>
    <property type="match status" value="1"/>
</dbReference>